<sequence>MLLIKGLRFRYVLTALCLVALAGAMAGCAKESLESQARFADDVSRDMETVRTWLIQHKKDSGTVLHPSGIIYKIIDPGDRSDTIDLEEIPVVTFTRRLFPTEQIVEAAPSLLRSTIAN</sequence>
<dbReference type="EMBL" id="CP150096">
    <property type="protein sequence ID" value="WZN45846.1"/>
    <property type="molecule type" value="Genomic_DNA"/>
</dbReference>
<dbReference type="PROSITE" id="PS51257">
    <property type="entry name" value="PROKAR_LIPOPROTEIN"/>
    <property type="match status" value="1"/>
</dbReference>
<proteinExistence type="predicted"/>
<dbReference type="RefSeq" id="WP_341840588.1">
    <property type="nucleotide sequence ID" value="NZ_CP149792.1"/>
</dbReference>
<keyword evidence="3" id="KW-1185">Reference proteome</keyword>
<gene>
    <name evidence="2" type="ORF">WJU22_23380</name>
</gene>
<evidence type="ECO:0000313" key="3">
    <source>
        <dbReference type="Proteomes" id="UP001449657"/>
    </source>
</evidence>
<reference evidence="2 3" key="1">
    <citation type="submission" date="2024-03" db="EMBL/GenBank/DDBJ databases">
        <title>Chitinophaga caseinilytica sp. nov., a casein hydrolysing bacterium isolated from forest soil.</title>
        <authorList>
            <person name="Lee D.S."/>
            <person name="Han D.M."/>
            <person name="Baek J.H."/>
            <person name="Choi D.G."/>
            <person name="Jeon J.H."/>
            <person name="Jeon C.O."/>
        </authorList>
    </citation>
    <scope>NUCLEOTIDE SEQUENCE [LARGE SCALE GENOMIC DNA]</scope>
    <source>
        <strain evidence="2 3">KACC 19118</strain>
    </source>
</reference>
<evidence type="ECO:0000313" key="2">
    <source>
        <dbReference type="EMBL" id="WZN45846.1"/>
    </source>
</evidence>
<protein>
    <submittedName>
        <fullName evidence="2">Uncharacterized protein</fullName>
    </submittedName>
</protein>
<dbReference type="Proteomes" id="UP001449657">
    <property type="component" value="Chromosome"/>
</dbReference>
<feature type="chain" id="PRO_5047157340" evidence="1">
    <location>
        <begin position="27"/>
        <end position="118"/>
    </location>
</feature>
<evidence type="ECO:0000256" key="1">
    <source>
        <dbReference type="SAM" id="SignalP"/>
    </source>
</evidence>
<accession>A0ABZ2Z0M7</accession>
<feature type="signal peptide" evidence="1">
    <location>
        <begin position="1"/>
        <end position="26"/>
    </location>
</feature>
<keyword evidence="1" id="KW-0732">Signal</keyword>
<name>A0ABZ2Z0M7_9BACT</name>
<organism evidence="2 3">
    <name type="scientific">Chitinophaga caseinilytica</name>
    <dbReference type="NCBI Taxonomy" id="2267521"/>
    <lineage>
        <taxon>Bacteria</taxon>
        <taxon>Pseudomonadati</taxon>
        <taxon>Bacteroidota</taxon>
        <taxon>Chitinophagia</taxon>
        <taxon>Chitinophagales</taxon>
        <taxon>Chitinophagaceae</taxon>
        <taxon>Chitinophaga</taxon>
    </lineage>
</organism>